<name>A0A8K0K5K8_LADFU</name>
<dbReference type="SMART" id="SM01163">
    <property type="entry name" value="DUF1785"/>
    <property type="match status" value="1"/>
</dbReference>
<feature type="compositionally biased region" description="Polar residues" evidence="1">
    <location>
        <begin position="124"/>
        <end position="136"/>
    </location>
</feature>
<evidence type="ECO:0000313" key="4">
    <source>
        <dbReference type="Proteomes" id="UP000792457"/>
    </source>
</evidence>
<feature type="compositionally biased region" description="Low complexity" evidence="1">
    <location>
        <begin position="37"/>
        <end position="49"/>
    </location>
</feature>
<dbReference type="OrthoDB" id="10252740at2759"/>
<dbReference type="InterPro" id="IPR032474">
    <property type="entry name" value="Argonaute_N"/>
</dbReference>
<gene>
    <name evidence="3" type="ORF">J437_LFUL006660</name>
</gene>
<evidence type="ECO:0000256" key="1">
    <source>
        <dbReference type="SAM" id="MobiDB-lite"/>
    </source>
</evidence>
<reference evidence="3" key="2">
    <citation type="submission" date="2017-10" db="EMBL/GenBank/DDBJ databases">
        <title>Ladona fulva Genome sequencing and assembly.</title>
        <authorList>
            <person name="Murali S."/>
            <person name="Richards S."/>
            <person name="Bandaranaike D."/>
            <person name="Bellair M."/>
            <person name="Blankenburg K."/>
            <person name="Chao H."/>
            <person name="Dinh H."/>
            <person name="Doddapaneni H."/>
            <person name="Dugan-Rocha S."/>
            <person name="Elkadiri S."/>
            <person name="Gnanaolivu R."/>
            <person name="Hernandez B."/>
            <person name="Skinner E."/>
            <person name="Javaid M."/>
            <person name="Lee S."/>
            <person name="Li M."/>
            <person name="Ming W."/>
            <person name="Munidasa M."/>
            <person name="Muniz J."/>
            <person name="Nguyen L."/>
            <person name="Hughes D."/>
            <person name="Osuji N."/>
            <person name="Pu L.-L."/>
            <person name="Puazo M."/>
            <person name="Qu C."/>
            <person name="Quiroz J."/>
            <person name="Raj R."/>
            <person name="Weissenberger G."/>
            <person name="Xin Y."/>
            <person name="Zou X."/>
            <person name="Han Y."/>
            <person name="Worley K."/>
            <person name="Muzny D."/>
            <person name="Gibbs R."/>
        </authorList>
    </citation>
    <scope>NUCLEOTIDE SEQUENCE</scope>
    <source>
        <strain evidence="3">Sampled in the wild</strain>
    </source>
</reference>
<dbReference type="Pfam" id="PF16486">
    <property type="entry name" value="ArgoN"/>
    <property type="match status" value="1"/>
</dbReference>
<dbReference type="Proteomes" id="UP000792457">
    <property type="component" value="Unassembled WGS sequence"/>
</dbReference>
<accession>A0A8K0K5K8</accession>
<feature type="compositionally biased region" description="Gly residues" evidence="1">
    <location>
        <begin position="50"/>
        <end position="60"/>
    </location>
</feature>
<evidence type="ECO:0000313" key="3">
    <source>
        <dbReference type="EMBL" id="KAG8228782.1"/>
    </source>
</evidence>
<dbReference type="InterPro" id="IPR014811">
    <property type="entry name" value="ArgoL1"/>
</dbReference>
<feature type="region of interest" description="Disordered" evidence="1">
    <location>
        <begin position="1"/>
        <end position="80"/>
    </location>
</feature>
<sequence>MGKKKKGQKGTGASSEEGKASDQGETSQSLGPAQSPGASQTQVASQSQGASGGGDRGGYGRGDRGGFGREEVVMEEEIEVGMDGGIEVDMEEAKEETKASQVLGEVMEGFSKLKWYQCSGEQASSKSPLHTQQASEPLQMPQKVQKPSPTTSQVAQAPIVSPPQPVTSSEDPTAKLSAIEKLSLKHRSTGLTPPIRKSTGKAGHRVVVETNHLPFSIKVKEIIHYDVSIEPDKPKKLMRFPAFDGKKNLYSSGFLEFGESFSGDVTVRDDERQMDLEFKVTVKFAARIDTTVLGTYMRMGSSTDIPQRAIQAIDVVLRSAPALRFTPVGRSYFTPPQQRTLDLGEGMELWYGFYQSAILGWKPFINVDGLKVNYEIPGVPNSRRTYKVNCFRQSASRERYVRILISLYMDGEI</sequence>
<comment type="caution">
    <text evidence="3">The sequence shown here is derived from an EMBL/GenBank/DDBJ whole genome shotgun (WGS) entry which is preliminary data.</text>
</comment>
<feature type="compositionally biased region" description="Polar residues" evidence="1">
    <location>
        <begin position="145"/>
        <end position="155"/>
    </location>
</feature>
<dbReference type="EMBL" id="KZ308389">
    <property type="protein sequence ID" value="KAG8228782.1"/>
    <property type="molecule type" value="Genomic_DNA"/>
</dbReference>
<dbReference type="AlphaFoldDB" id="A0A8K0K5K8"/>
<keyword evidence="4" id="KW-1185">Reference proteome</keyword>
<organism evidence="3 4">
    <name type="scientific">Ladona fulva</name>
    <name type="common">Scarce chaser dragonfly</name>
    <name type="synonym">Libellula fulva</name>
    <dbReference type="NCBI Taxonomy" id="123851"/>
    <lineage>
        <taxon>Eukaryota</taxon>
        <taxon>Metazoa</taxon>
        <taxon>Ecdysozoa</taxon>
        <taxon>Arthropoda</taxon>
        <taxon>Hexapoda</taxon>
        <taxon>Insecta</taxon>
        <taxon>Pterygota</taxon>
        <taxon>Palaeoptera</taxon>
        <taxon>Odonata</taxon>
        <taxon>Epiprocta</taxon>
        <taxon>Anisoptera</taxon>
        <taxon>Libelluloidea</taxon>
        <taxon>Libellulidae</taxon>
        <taxon>Ladona</taxon>
    </lineage>
</organism>
<dbReference type="SUPFAM" id="SSF101690">
    <property type="entry name" value="PAZ domain"/>
    <property type="match status" value="1"/>
</dbReference>
<evidence type="ECO:0000259" key="2">
    <source>
        <dbReference type="SMART" id="SM01163"/>
    </source>
</evidence>
<dbReference type="InterPro" id="IPR036085">
    <property type="entry name" value="PAZ_dom_sf"/>
</dbReference>
<proteinExistence type="predicted"/>
<dbReference type="Pfam" id="PF08699">
    <property type="entry name" value="ArgoL1"/>
    <property type="match status" value="1"/>
</dbReference>
<protein>
    <recommendedName>
        <fullName evidence="2">Argonaute linker 1 domain-containing protein</fullName>
    </recommendedName>
</protein>
<feature type="domain" description="Argonaute linker 1" evidence="2">
    <location>
        <begin position="326"/>
        <end position="394"/>
    </location>
</feature>
<feature type="compositionally biased region" description="Polar residues" evidence="1">
    <location>
        <begin position="23"/>
        <end position="32"/>
    </location>
</feature>
<feature type="compositionally biased region" description="Basic and acidic residues" evidence="1">
    <location>
        <begin position="61"/>
        <end position="72"/>
    </location>
</feature>
<dbReference type="PANTHER" id="PTHR22891">
    <property type="entry name" value="EUKARYOTIC TRANSLATION INITIATION FACTOR 2C"/>
    <property type="match status" value="1"/>
</dbReference>
<feature type="region of interest" description="Disordered" evidence="1">
    <location>
        <begin position="124"/>
        <end position="172"/>
    </location>
</feature>
<reference evidence="3" key="1">
    <citation type="submission" date="2013-04" db="EMBL/GenBank/DDBJ databases">
        <authorList>
            <person name="Qu J."/>
            <person name="Murali S.C."/>
            <person name="Bandaranaike D."/>
            <person name="Bellair M."/>
            <person name="Blankenburg K."/>
            <person name="Chao H."/>
            <person name="Dinh H."/>
            <person name="Doddapaneni H."/>
            <person name="Downs B."/>
            <person name="Dugan-Rocha S."/>
            <person name="Elkadiri S."/>
            <person name="Gnanaolivu R.D."/>
            <person name="Hernandez B."/>
            <person name="Javaid M."/>
            <person name="Jayaseelan J.C."/>
            <person name="Lee S."/>
            <person name="Li M."/>
            <person name="Ming W."/>
            <person name="Munidasa M."/>
            <person name="Muniz J."/>
            <person name="Nguyen L."/>
            <person name="Ongeri F."/>
            <person name="Osuji N."/>
            <person name="Pu L.-L."/>
            <person name="Puazo M."/>
            <person name="Qu C."/>
            <person name="Quiroz J."/>
            <person name="Raj R."/>
            <person name="Weissenberger G."/>
            <person name="Xin Y."/>
            <person name="Zou X."/>
            <person name="Han Y."/>
            <person name="Richards S."/>
            <person name="Worley K."/>
            <person name="Muzny D."/>
            <person name="Gibbs R."/>
        </authorList>
    </citation>
    <scope>NUCLEOTIDE SEQUENCE</scope>
    <source>
        <strain evidence="3">Sampled in the wild</strain>
    </source>
</reference>